<dbReference type="InterPro" id="IPR005743">
    <property type="entry name" value="GyrA"/>
</dbReference>
<evidence type="ECO:0000256" key="2">
    <source>
        <dbReference type="ARBA" id="ARBA00008263"/>
    </source>
</evidence>
<sequence length="837" mass="92354">MHALGQPGAAVESQKMSDAPESLYGKMTTVDIDSQMRSAYLDYAMSVIVSRALPDARDGLKPVHRRILFAMHELGIRANSAFKKSARIVGEVLGKYHPHGDMAVYDAMARMAQDFSMRYLLVNGQGNFGSIDGDSPAAMRYTEARLSAMAEELLADIDKNTIDFTENFDGTLQEPTVLPARLPNLLLNGSSGIAVGMATNIPPHNLTELVSALTYVIDNYDDLDDITVEDLARYLPGPDFPTGGTIVGREGINAAYSTGRGRLVMRGQAEIEENKGHFVIRITEIPYQVNKTTLIERIADLVREGRIDAISDLRDESDRKGMRIVIELRRGAEPHKVLNQLYKYTPLQSTFGVNMLALVNGEPRHLSLKRAIQIFLDHRQTVITRRTEFELAKARHRAHILDGLLIALANLDEVIEIIRRSPDADQARDRLMVRFSLTEIQAQAILDLQLRRLAALERQKIEDEQREIKARIAYLEELLADPKKILAVIREDLEELGKKYGDARRTRIAAEANEYFDEEDLVADQPILISITQLGYIKRVPPSAYRTRGRGGRGITGQNVKGEDEIIIMLHARTLHTILFFSDRGKVYSQRAYQIPEAGRTDRGTPMINLLPLSGSERITAAVAVPGFDAAAYCTMATERGRVKRVSLAEFANVRPSGLIAINLEEGDSLGWVRLTSGEDDVLMVTAFGQALRITENQIRPMGRQAAGVTGLRLRAQDHVAAVEVVEPGGYLLVVTENGFGKRTPLEDYPTKGRATGGVTTIDQKSLKTIGKIATARVVQEVDEITAITSAGMVLRLKVSSIRPSGRSTRGVHLINVAEGDAVASLARMAPEETPEA</sequence>
<keyword evidence="9" id="KW-0963">Cytoplasm</keyword>
<dbReference type="InterPro" id="IPR006691">
    <property type="entry name" value="GyrA/parC_rep"/>
</dbReference>
<dbReference type="GO" id="GO:0005524">
    <property type="term" value="F:ATP binding"/>
    <property type="evidence" value="ECO:0007669"/>
    <property type="project" value="UniProtKB-UniRule"/>
</dbReference>
<keyword evidence="7 9" id="KW-0413">Isomerase</keyword>
<comment type="catalytic activity">
    <reaction evidence="1 9 10">
        <text>ATP-dependent breakage, passage and rejoining of double-stranded DNA.</text>
        <dbReference type="EC" id="5.6.2.2"/>
    </reaction>
</comment>
<dbReference type="SUPFAM" id="SSF56719">
    <property type="entry name" value="Type II DNA topoisomerase"/>
    <property type="match status" value="1"/>
</dbReference>
<comment type="subunit">
    <text evidence="8">Heterotetramer composed of ParC and ParE.</text>
</comment>
<dbReference type="FunFam" id="2.120.10.90:FF:000005">
    <property type="entry name" value="DNA topoisomerase 4 subunit A"/>
    <property type="match status" value="1"/>
</dbReference>
<keyword evidence="4 9" id="KW-0067">ATP-binding</keyword>
<dbReference type="FunFam" id="1.10.268.10:FF:000001">
    <property type="entry name" value="DNA gyrase subunit A"/>
    <property type="match status" value="1"/>
</dbReference>
<reference evidence="13" key="1">
    <citation type="journal article" date="2015" name="Genome Announc.">
        <title>Draft Genome Sequences of Anaerolinea thermolimosa IMO-1, Bellilinea caldifistulae GOMI-1, Leptolinea tardivitalis YMTK-2, Levilinea saccharolytica KIBI-1, Longilinea arvoryzae KOME-1, Previously Described as Members of the Class Anaerolineae (Chloroflexi).</title>
        <authorList>
            <person name="Matsuura N."/>
            <person name="Tourlousse M.D."/>
            <person name="Ohashi A."/>
            <person name="Hugenholtz P."/>
            <person name="Sekiguchi Y."/>
        </authorList>
    </citation>
    <scope>NUCLEOTIDE SEQUENCE</scope>
    <source>
        <strain evidence="13">KIBI-1</strain>
    </source>
</reference>
<dbReference type="GO" id="GO:0003677">
    <property type="term" value="F:DNA binding"/>
    <property type="evidence" value="ECO:0007669"/>
    <property type="project" value="UniProtKB-UniRule"/>
</dbReference>
<name>A0A0N0RDD6_9CHLR</name>
<feature type="coiled-coil region" evidence="11">
    <location>
        <begin position="446"/>
        <end position="478"/>
    </location>
</feature>
<comment type="subcellular location">
    <subcellularLocation>
        <location evidence="9">Cytoplasm</location>
    </subcellularLocation>
</comment>
<accession>A0A0N0RDD6</accession>
<comment type="subunit">
    <text evidence="9">Heterotetramer, composed of two GyrA and two GyrB chains. In the heterotetramer, GyrA contains the active site tyrosine that forms a transient covalent intermediate with DNA, while GyrB binds cofactors and catalyzes ATP hydrolysis.</text>
</comment>
<evidence type="ECO:0000256" key="9">
    <source>
        <dbReference type="HAMAP-Rule" id="MF_01897"/>
    </source>
</evidence>
<proteinExistence type="inferred from homology"/>
<evidence type="ECO:0000256" key="4">
    <source>
        <dbReference type="ARBA" id="ARBA00022840"/>
    </source>
</evidence>
<keyword evidence="5 9" id="KW-0799">Topoisomerase</keyword>
<dbReference type="InterPro" id="IPR013757">
    <property type="entry name" value="Topo_IIA_A_a_sf"/>
</dbReference>
<protein>
    <recommendedName>
        <fullName evidence="9">DNA gyrase subunit A</fullName>
        <ecNumber evidence="9">5.6.2.2</ecNumber>
    </recommendedName>
</protein>
<comment type="miscellaneous">
    <text evidence="9">Few gyrases are as efficient as E.coli at forming negative supercoils. Not all organisms have 2 type II topoisomerases; in organisms with a single type II topoisomerase this enzyme also has to decatenate newly replicated chromosomes.</text>
</comment>
<dbReference type="GO" id="GO:0006265">
    <property type="term" value="P:DNA topological change"/>
    <property type="evidence" value="ECO:0007669"/>
    <property type="project" value="UniProtKB-UniRule"/>
</dbReference>
<dbReference type="InterPro" id="IPR002205">
    <property type="entry name" value="Topo_IIA_dom_A"/>
</dbReference>
<dbReference type="InterPro" id="IPR050220">
    <property type="entry name" value="Type_II_DNA_Topoisomerases"/>
</dbReference>
<dbReference type="CDD" id="cd00187">
    <property type="entry name" value="TOP4c"/>
    <property type="match status" value="1"/>
</dbReference>
<dbReference type="GO" id="GO:0034335">
    <property type="term" value="F:DNA negative supercoiling activity"/>
    <property type="evidence" value="ECO:0007669"/>
    <property type="project" value="UniProtKB-ARBA"/>
</dbReference>
<dbReference type="PROSITE" id="PS52040">
    <property type="entry name" value="TOPO_IIA"/>
    <property type="match status" value="1"/>
</dbReference>
<comment type="function">
    <text evidence="9">A type II topoisomerase that negatively supercoils closed circular double-stranded (ds) DNA in an ATP-dependent manner to modulate DNA topology and maintain chromosomes in an underwound state. Negative supercoiling favors strand separation, and DNA replication, transcription, recombination and repair, all of which involve strand separation. Also able to catalyze the interconversion of other topological isomers of dsDNA rings, including catenanes and knotted rings. Type II topoisomerases break and join 2 DNA strands simultaneously in an ATP-dependent manner.</text>
</comment>
<dbReference type="FunFam" id="3.30.1360.40:FF:000002">
    <property type="entry name" value="DNA gyrase subunit A"/>
    <property type="match status" value="1"/>
</dbReference>
<dbReference type="Gene3D" id="3.30.1360.40">
    <property type="match status" value="1"/>
</dbReference>
<dbReference type="NCBIfam" id="NF004044">
    <property type="entry name" value="PRK05561.1"/>
    <property type="match status" value="1"/>
</dbReference>
<evidence type="ECO:0000256" key="11">
    <source>
        <dbReference type="SAM" id="Coils"/>
    </source>
</evidence>
<dbReference type="FunFam" id="3.90.199.10:FF:000001">
    <property type="entry name" value="DNA gyrase subunit A"/>
    <property type="match status" value="1"/>
</dbReference>
<keyword evidence="6 9" id="KW-0238">DNA-binding</keyword>
<comment type="similarity">
    <text evidence="2 9">Belongs to the type II topoisomerase GyrA/ParC subunit family.</text>
</comment>
<dbReference type="Pfam" id="PF03989">
    <property type="entry name" value="DNA_gyraseA_C"/>
    <property type="match status" value="6"/>
</dbReference>
<dbReference type="GO" id="GO:0009330">
    <property type="term" value="C:DNA topoisomerase type II (double strand cut, ATP-hydrolyzing) complex"/>
    <property type="evidence" value="ECO:0007669"/>
    <property type="project" value="TreeGrafter"/>
</dbReference>
<gene>
    <name evidence="9" type="primary">gyrA</name>
    <name evidence="13" type="ORF">LSAC_03073</name>
</gene>
<evidence type="ECO:0000313" key="13">
    <source>
        <dbReference type="EMBL" id="GAP19173.1"/>
    </source>
</evidence>
<dbReference type="Gene3D" id="1.10.268.10">
    <property type="entry name" value="Topoisomerase, domain 3"/>
    <property type="match status" value="1"/>
</dbReference>
<dbReference type="AlphaFoldDB" id="A0A0N0RDD6"/>
<evidence type="ECO:0000256" key="3">
    <source>
        <dbReference type="ARBA" id="ARBA00022741"/>
    </source>
</evidence>
<dbReference type="HAMAP" id="MF_01897">
    <property type="entry name" value="GyrA"/>
    <property type="match status" value="1"/>
</dbReference>
<comment type="caution">
    <text evidence="9">Lacks conserved residue(s) required for the propagation of feature annotation.</text>
</comment>
<evidence type="ECO:0000256" key="1">
    <source>
        <dbReference type="ARBA" id="ARBA00000185"/>
    </source>
</evidence>
<dbReference type="PANTHER" id="PTHR43493">
    <property type="entry name" value="DNA GYRASE/TOPOISOMERASE SUBUNIT A"/>
    <property type="match status" value="1"/>
</dbReference>
<dbReference type="InterPro" id="IPR013760">
    <property type="entry name" value="Topo_IIA-like_dom_sf"/>
</dbReference>
<evidence type="ECO:0000259" key="12">
    <source>
        <dbReference type="PROSITE" id="PS52040"/>
    </source>
</evidence>
<evidence type="ECO:0000256" key="5">
    <source>
        <dbReference type="ARBA" id="ARBA00023029"/>
    </source>
</evidence>
<dbReference type="EMBL" id="DF967975">
    <property type="protein sequence ID" value="GAP19173.1"/>
    <property type="molecule type" value="Genomic_DNA"/>
</dbReference>
<dbReference type="InterPro" id="IPR013758">
    <property type="entry name" value="Topo_IIA_A/C_ab"/>
</dbReference>
<dbReference type="Gene3D" id="2.120.10.90">
    <property type="entry name" value="DNA gyrase/topoisomerase IV, subunit A, C-terminal"/>
    <property type="match status" value="1"/>
</dbReference>
<dbReference type="EC" id="5.6.2.2" evidence="9"/>
<evidence type="ECO:0000256" key="10">
    <source>
        <dbReference type="PROSITE-ProRule" id="PRU01384"/>
    </source>
</evidence>
<evidence type="ECO:0000256" key="7">
    <source>
        <dbReference type="ARBA" id="ARBA00023235"/>
    </source>
</evidence>
<dbReference type="Pfam" id="PF00521">
    <property type="entry name" value="DNA_topoisoIV"/>
    <property type="match status" value="1"/>
</dbReference>
<organism evidence="13">
    <name type="scientific">Levilinea saccharolytica</name>
    <dbReference type="NCBI Taxonomy" id="229921"/>
    <lineage>
        <taxon>Bacteria</taxon>
        <taxon>Bacillati</taxon>
        <taxon>Chloroflexota</taxon>
        <taxon>Anaerolineae</taxon>
        <taxon>Anaerolineales</taxon>
        <taxon>Anaerolineaceae</taxon>
        <taxon>Levilinea</taxon>
    </lineage>
</organism>
<feature type="domain" description="Topo IIA-type catalytic" evidence="12">
    <location>
        <begin position="53"/>
        <end position="521"/>
    </location>
</feature>
<dbReference type="SUPFAM" id="SSF101904">
    <property type="entry name" value="GyrA/ParC C-terminal domain-like"/>
    <property type="match status" value="1"/>
</dbReference>
<dbReference type="GO" id="GO:0005694">
    <property type="term" value="C:chromosome"/>
    <property type="evidence" value="ECO:0007669"/>
    <property type="project" value="InterPro"/>
</dbReference>
<dbReference type="NCBIfam" id="TIGR01063">
    <property type="entry name" value="gyrA"/>
    <property type="match status" value="1"/>
</dbReference>
<dbReference type="RefSeq" id="WP_236690950.1">
    <property type="nucleotide sequence ID" value="NZ_LGCM01000003.1"/>
</dbReference>
<dbReference type="SMART" id="SM00434">
    <property type="entry name" value="TOP4c"/>
    <property type="match status" value="1"/>
</dbReference>
<keyword evidence="11" id="KW-0175">Coiled coil</keyword>
<dbReference type="InterPro" id="IPR035516">
    <property type="entry name" value="Gyrase/topoIV_suA_C"/>
</dbReference>
<dbReference type="NCBIfam" id="NF004043">
    <property type="entry name" value="PRK05560.1"/>
    <property type="match status" value="1"/>
</dbReference>
<keyword evidence="3 9" id="KW-0547">Nucleotide-binding</keyword>
<evidence type="ECO:0000256" key="8">
    <source>
        <dbReference type="ARBA" id="ARBA00063644"/>
    </source>
</evidence>
<dbReference type="PANTHER" id="PTHR43493:SF5">
    <property type="entry name" value="DNA GYRASE SUBUNIT A, CHLOROPLASTIC_MITOCHONDRIAL"/>
    <property type="match status" value="1"/>
</dbReference>
<evidence type="ECO:0000256" key="6">
    <source>
        <dbReference type="ARBA" id="ARBA00023125"/>
    </source>
</evidence>
<dbReference type="GO" id="GO:0006261">
    <property type="term" value="P:DNA-templated DNA replication"/>
    <property type="evidence" value="ECO:0007669"/>
    <property type="project" value="UniProtKB-UniRule"/>
</dbReference>
<dbReference type="Gene3D" id="3.90.199.10">
    <property type="entry name" value="Topoisomerase II, domain 5"/>
    <property type="match status" value="1"/>
</dbReference>
<feature type="active site" description="O-(5'-phospho-DNA)-tyrosine intermediate" evidence="9 10">
    <location>
        <position position="141"/>
    </location>
</feature>
<dbReference type="GO" id="GO:0005737">
    <property type="term" value="C:cytoplasm"/>
    <property type="evidence" value="ECO:0007669"/>
    <property type="project" value="UniProtKB-SubCell"/>
</dbReference>